<dbReference type="AlphaFoldDB" id="A0A9D1YCX6"/>
<dbReference type="Pfam" id="PF02965">
    <property type="entry name" value="Met_synt_B12"/>
    <property type="match status" value="1"/>
</dbReference>
<dbReference type="SUPFAM" id="SSF56507">
    <property type="entry name" value="Methionine synthase activation domain-like"/>
    <property type="match status" value="1"/>
</dbReference>
<dbReference type="InterPro" id="IPR004223">
    <property type="entry name" value="VitB12-dep_Met_synth_activ_dom"/>
</dbReference>
<accession>A0A9D1YCX6</accession>
<gene>
    <name evidence="2" type="ORF">H9838_06760</name>
</gene>
<evidence type="ECO:0000313" key="3">
    <source>
        <dbReference type="Proteomes" id="UP000823915"/>
    </source>
</evidence>
<comment type="caution">
    <text evidence="2">The sequence shown here is derived from an EMBL/GenBank/DDBJ whole genome shotgun (WGS) entry which is preliminary data.</text>
</comment>
<dbReference type="Proteomes" id="UP000823915">
    <property type="component" value="Unassembled WGS sequence"/>
</dbReference>
<reference evidence="2" key="2">
    <citation type="submission" date="2021-04" db="EMBL/GenBank/DDBJ databases">
        <authorList>
            <person name="Gilroy R."/>
        </authorList>
    </citation>
    <scope>NUCLEOTIDE SEQUENCE</scope>
    <source>
        <strain evidence="2">1282</strain>
    </source>
</reference>
<dbReference type="InterPro" id="IPR037010">
    <property type="entry name" value="VitB12-dep_Met_synth_activ_sf"/>
</dbReference>
<proteinExistence type="predicted"/>
<dbReference type="Gene3D" id="3.40.109.40">
    <property type="match status" value="1"/>
</dbReference>
<evidence type="ECO:0000259" key="1">
    <source>
        <dbReference type="Pfam" id="PF02965"/>
    </source>
</evidence>
<protein>
    <submittedName>
        <fullName evidence="2">Vitamin B12 dependent methionine synthase activation subunit</fullName>
    </submittedName>
</protein>
<organism evidence="2 3">
    <name type="scientific">Candidatus Acutalibacter pullistercoris</name>
    <dbReference type="NCBI Taxonomy" id="2838418"/>
    <lineage>
        <taxon>Bacteria</taxon>
        <taxon>Bacillati</taxon>
        <taxon>Bacillota</taxon>
        <taxon>Clostridia</taxon>
        <taxon>Eubacteriales</taxon>
        <taxon>Acutalibacteraceae</taxon>
        <taxon>Acutalibacter</taxon>
    </lineage>
</organism>
<evidence type="ECO:0000313" key="2">
    <source>
        <dbReference type="EMBL" id="HIY26856.1"/>
    </source>
</evidence>
<name>A0A9D1YCX6_9FIRM</name>
<feature type="domain" description="AdoMet activation" evidence="1">
    <location>
        <begin position="123"/>
        <end position="201"/>
    </location>
</feature>
<dbReference type="GO" id="GO:0008705">
    <property type="term" value="F:methionine synthase activity"/>
    <property type="evidence" value="ECO:0007669"/>
    <property type="project" value="InterPro"/>
</dbReference>
<dbReference type="EMBL" id="DXDU01000108">
    <property type="protein sequence ID" value="HIY26856.1"/>
    <property type="molecule type" value="Genomic_DNA"/>
</dbReference>
<sequence>MKPQWDPREILRYLGADHATPLIQELMERGQRETEEVSRPKSVFLPLPIQVEEDRVFLGEKAFASKSLASHLRGCREGYLFAFTLGREIDMRLKRYAVTDLPYVPVLQACAASYTELCADLAQEELRESARRRGLYLRPRYSPGYGDFSLQAQTFFFEALQIPKRLGVSLTEGYLMVPTKSITGVIGLTSDPTQCHVGRCMSCDAQNCPFREKECSPHE</sequence>
<reference evidence="2" key="1">
    <citation type="journal article" date="2021" name="PeerJ">
        <title>Extensive microbial diversity within the chicken gut microbiome revealed by metagenomics and culture.</title>
        <authorList>
            <person name="Gilroy R."/>
            <person name="Ravi A."/>
            <person name="Getino M."/>
            <person name="Pursley I."/>
            <person name="Horton D.L."/>
            <person name="Alikhan N.F."/>
            <person name="Baker D."/>
            <person name="Gharbi K."/>
            <person name="Hall N."/>
            <person name="Watson M."/>
            <person name="Adriaenssens E.M."/>
            <person name="Foster-Nyarko E."/>
            <person name="Jarju S."/>
            <person name="Secka A."/>
            <person name="Antonio M."/>
            <person name="Oren A."/>
            <person name="Chaudhuri R.R."/>
            <person name="La Ragione R."/>
            <person name="Hildebrand F."/>
            <person name="Pallen M.J."/>
        </authorList>
    </citation>
    <scope>NUCLEOTIDE SEQUENCE</scope>
    <source>
        <strain evidence="2">1282</strain>
    </source>
</reference>